<dbReference type="EMBL" id="CP025197">
    <property type="protein sequence ID" value="AUG56945.1"/>
    <property type="molecule type" value="Genomic_DNA"/>
</dbReference>
<gene>
    <name evidence="3" type="ORF">B9R14_09615</name>
    <name evidence="2" type="ORF">HVS_05060</name>
</gene>
<evidence type="ECO:0000259" key="1">
    <source>
        <dbReference type="Pfam" id="PF22205"/>
    </source>
</evidence>
<dbReference type="SUPFAM" id="SSF52980">
    <property type="entry name" value="Restriction endonuclease-like"/>
    <property type="match status" value="1"/>
</dbReference>
<dbReference type="Proteomes" id="UP000239720">
    <property type="component" value="Unassembled WGS sequence"/>
</dbReference>
<dbReference type="NCBIfam" id="TIGR02710">
    <property type="entry name" value="TIGR02710 family CRISPR-associated CARF protein"/>
    <property type="match status" value="1"/>
</dbReference>
<accession>A0A2K9ECJ9</accession>
<keyword evidence="4" id="KW-1185">Reference proteome</keyword>
<dbReference type="KEGG" id="hsc:HVS_05060"/>
<dbReference type="Pfam" id="PF09670">
    <property type="entry name" value="Cas_Cas02710"/>
    <property type="match status" value="1"/>
</dbReference>
<evidence type="ECO:0000313" key="4">
    <source>
        <dbReference type="Proteomes" id="UP000233534"/>
    </source>
</evidence>
<dbReference type="InterPro" id="IPR014082">
    <property type="entry name" value="CRISPR-assoc_prot_Cas02710"/>
</dbReference>
<dbReference type="EMBL" id="NEMB01000003">
    <property type="protein sequence ID" value="PQQ66969.1"/>
    <property type="molecule type" value="Genomic_DNA"/>
</dbReference>
<evidence type="ECO:0000313" key="5">
    <source>
        <dbReference type="Proteomes" id="UP000239720"/>
    </source>
</evidence>
<evidence type="ECO:0000313" key="3">
    <source>
        <dbReference type="EMBL" id="PQQ66969.1"/>
    </source>
</evidence>
<dbReference type="Proteomes" id="UP000233534">
    <property type="component" value="Chromosome"/>
</dbReference>
<name>A0A2K9ECJ9_9FIRM</name>
<dbReference type="RefSeq" id="WP_101299801.1">
    <property type="nucleotide sequence ID" value="NZ_CP025197.1"/>
</dbReference>
<reference evidence="3 5" key="2">
    <citation type="journal article" date="2018" name="Syst. Appl. Microbiol.">
        <title>Characterization and high-quality draft genome sequence of Herbivorax saccincola A7, an anaerobic, alkaliphilic, thermophilic, cellulolytic, and xylanolytic bacterium.</title>
        <authorList>
            <person name="Aikawa S."/>
            <person name="Baramee S."/>
            <person name="Sermsathanaswadi J."/>
            <person name="Thianheng P."/>
            <person name="Tachaapaikoon C."/>
            <person name="Shikata A."/>
            <person name="Waeonukul R."/>
            <person name="Pason P."/>
            <person name="Ratanakhanokchai K."/>
            <person name="Kosugi A."/>
        </authorList>
    </citation>
    <scope>NUCLEOTIDE SEQUENCE [LARGE SCALE GENOMIC DNA]</scope>
    <source>
        <strain evidence="3 5">A7</strain>
    </source>
</reference>
<reference evidence="2 4" key="1">
    <citation type="submission" date="2017-12" db="EMBL/GenBank/DDBJ databases">
        <title>Complete genome sequence of Herbivorax saccincola GGR1, a novel Cellulosome-producing hydrolytic bacterium in a thermophilic biogas plant, established by Illumina and Nanopore MinION sequencing.</title>
        <authorList>
            <person name="Pechtl A."/>
            <person name="Ruckert C."/>
            <person name="Koeck D.E."/>
            <person name="Maus I."/>
            <person name="Winkler A."/>
            <person name="Kalinowski J."/>
            <person name="Puhler A."/>
            <person name="Schwarz W.W."/>
            <person name="Zverlov V.V."/>
            <person name="Schluter A."/>
            <person name="Liebl W."/>
        </authorList>
    </citation>
    <scope>NUCLEOTIDE SEQUENCE [LARGE SCALE GENOMIC DNA]</scope>
    <source>
        <strain evidence="2">GGR1</strain>
        <strain evidence="4">SR1</strain>
    </source>
</reference>
<dbReference type="OrthoDB" id="9770049at2"/>
<feature type="domain" description="Csm6 6H" evidence="1">
    <location>
        <begin position="193"/>
        <end position="288"/>
    </location>
</feature>
<dbReference type="AlphaFoldDB" id="A0A2K9ECJ9"/>
<dbReference type="CDD" id="cd09747">
    <property type="entry name" value="Csx1_III-U"/>
    <property type="match status" value="1"/>
</dbReference>
<sequence>MFCEEQLAQKTKVWKGMERSTDEQRKLAEDYYKFEIMPIVIDCFLQKYQKEEPCESMVLTLGTSYEPLVLSILALKPKKVLILYTEQSFHLLDDVIEFTKLKPTQYKATEVDSESPLQLYQEIKKAYERWGRPEDIYVDFTGGTKSMAAGCAMAGSAIGAKLIYVPGKYLTHLRKPEPGTEKLFYVDDPYTVFGDIEREQAFCLFNEMDYISAYRIFDELEKKVPNSKEDDAFKYLSKAYSGWDSLDISEAKINLSKCYDIILKKGKLEKNLVLLQHEQKIKDQIEFLEVLEKLHCREKGDKEFIFNNIGYLIANLYQNAVRREAKERYEMATLLLYRILETIEQKRLWNYGIDTENADFSKLGYSDEELREKINAIRIKIKGFNEIEHLDKKVSLMAGYILLAAIGDDIIKNKKTAQLNRLKHKVDLRNKSIFAHGYEFIDKKKFEEFKDLVVEYMNLFFELENINKEKMLSVCEFIRL</sequence>
<protein>
    <submittedName>
        <fullName evidence="2">CRISPR-associated protein</fullName>
    </submittedName>
</protein>
<organism evidence="2 4">
    <name type="scientific">Acetivibrio saccincola</name>
    <dbReference type="NCBI Taxonomy" id="1677857"/>
    <lineage>
        <taxon>Bacteria</taxon>
        <taxon>Bacillati</taxon>
        <taxon>Bacillota</taxon>
        <taxon>Clostridia</taxon>
        <taxon>Eubacteriales</taxon>
        <taxon>Oscillospiraceae</taxon>
        <taxon>Acetivibrio</taxon>
    </lineage>
</organism>
<evidence type="ECO:0000313" key="2">
    <source>
        <dbReference type="EMBL" id="AUG56945.1"/>
    </source>
</evidence>
<dbReference type="InterPro" id="IPR054008">
    <property type="entry name" value="Csm6_6H"/>
</dbReference>
<dbReference type="Gene3D" id="3.40.50.10770">
    <property type="entry name" value="Hypothetical protein VC1899 like domain (Restriction endonuclease-like)"/>
    <property type="match status" value="1"/>
</dbReference>
<proteinExistence type="predicted"/>
<dbReference type="Pfam" id="PF22205">
    <property type="entry name" value="Csm6_6H"/>
    <property type="match status" value="1"/>
</dbReference>
<dbReference type="InterPro" id="IPR011335">
    <property type="entry name" value="Restrct_endonuc-II-like"/>
</dbReference>